<dbReference type="WBParaSite" id="HNAJ_0001103501-mRNA-1">
    <property type="protein sequence ID" value="HNAJ_0001103501-mRNA-1"/>
    <property type="gene ID" value="HNAJ_0001103501"/>
</dbReference>
<protein>
    <submittedName>
        <fullName evidence="4">Protein phosphatase inhibitor 2</fullName>
    </submittedName>
</protein>
<evidence type="ECO:0000313" key="4">
    <source>
        <dbReference type="WBParaSite" id="HNAJ_0001103501-mRNA-1"/>
    </source>
</evidence>
<keyword evidence="3" id="KW-1185">Reference proteome</keyword>
<reference evidence="4" key="1">
    <citation type="submission" date="2017-02" db="UniProtKB">
        <authorList>
            <consortium name="WormBaseParasite"/>
        </authorList>
    </citation>
    <scope>IDENTIFICATION</scope>
</reference>
<reference evidence="2 3" key="2">
    <citation type="submission" date="2018-11" db="EMBL/GenBank/DDBJ databases">
        <authorList>
            <consortium name="Pathogen Informatics"/>
        </authorList>
    </citation>
    <scope>NUCLEOTIDE SEQUENCE [LARGE SCALE GENOMIC DNA]</scope>
</reference>
<name>A0A0R3TTJ1_RODNA</name>
<sequence>MEDKMSTSPPVAIYLERGHAVVGGHLFSPLPHKRVPGDTLMQESNILLPCDRKTQIGSPTNRKVKDMESSPTLTSSYGECDSVISSCMLTSESFYGQTESSLLRSDSEFYTVGNVKTTQEVLLHDKSDKTPINESPLPKPRKRNVNWGDRKSIRLSIEFPKSMAADFDPRTLEKKNNSRYFRICFGTEFSDDDDDEDEDFASDGQSMAEESEATSDIGKNDRATTTTTITTTSSNSKLGVIETEDGMLSSQSLAKLSVPQIQLIINDLFDQISRKLLIALAVCYTHYLYFTISTRESNRGNA</sequence>
<accession>A0A0R3TTJ1</accession>
<dbReference type="AlphaFoldDB" id="A0A0R3TTJ1"/>
<feature type="region of interest" description="Disordered" evidence="1">
    <location>
        <begin position="192"/>
        <end position="231"/>
    </location>
</feature>
<dbReference type="OrthoDB" id="6248695at2759"/>
<evidence type="ECO:0000256" key="1">
    <source>
        <dbReference type="SAM" id="MobiDB-lite"/>
    </source>
</evidence>
<evidence type="ECO:0000313" key="3">
    <source>
        <dbReference type="Proteomes" id="UP000278807"/>
    </source>
</evidence>
<dbReference type="EMBL" id="UZAE01013339">
    <property type="protein sequence ID" value="VDO09354.1"/>
    <property type="molecule type" value="Genomic_DNA"/>
</dbReference>
<feature type="region of interest" description="Disordered" evidence="1">
    <location>
        <begin position="52"/>
        <end position="72"/>
    </location>
</feature>
<organism evidence="4">
    <name type="scientific">Rodentolepis nana</name>
    <name type="common">Dwarf tapeworm</name>
    <name type="synonym">Hymenolepis nana</name>
    <dbReference type="NCBI Taxonomy" id="102285"/>
    <lineage>
        <taxon>Eukaryota</taxon>
        <taxon>Metazoa</taxon>
        <taxon>Spiralia</taxon>
        <taxon>Lophotrochozoa</taxon>
        <taxon>Platyhelminthes</taxon>
        <taxon>Cestoda</taxon>
        <taxon>Eucestoda</taxon>
        <taxon>Cyclophyllidea</taxon>
        <taxon>Hymenolepididae</taxon>
        <taxon>Rodentolepis</taxon>
    </lineage>
</organism>
<gene>
    <name evidence="2" type="ORF">HNAJ_LOCUS11025</name>
</gene>
<feature type="compositionally biased region" description="Acidic residues" evidence="1">
    <location>
        <begin position="192"/>
        <end position="201"/>
    </location>
</feature>
<dbReference type="Proteomes" id="UP000278807">
    <property type="component" value="Unassembled WGS sequence"/>
</dbReference>
<proteinExistence type="predicted"/>
<evidence type="ECO:0000313" key="2">
    <source>
        <dbReference type="EMBL" id="VDO09354.1"/>
    </source>
</evidence>